<name>A0A058YZZ5_FONAL</name>
<organism evidence="2">
    <name type="scientific">Fonticula alba</name>
    <name type="common">Slime mold</name>
    <dbReference type="NCBI Taxonomy" id="691883"/>
    <lineage>
        <taxon>Eukaryota</taxon>
        <taxon>Rotosphaerida</taxon>
        <taxon>Fonticulaceae</taxon>
        <taxon>Fonticula</taxon>
    </lineage>
</organism>
<feature type="region of interest" description="Disordered" evidence="1">
    <location>
        <begin position="59"/>
        <end position="87"/>
    </location>
</feature>
<dbReference type="Proteomes" id="UP000030693">
    <property type="component" value="Unassembled WGS sequence"/>
</dbReference>
<dbReference type="RefSeq" id="XP_009498163.1">
    <property type="nucleotide sequence ID" value="XM_009499888.1"/>
</dbReference>
<evidence type="ECO:0000313" key="2">
    <source>
        <dbReference type="EMBL" id="KCV67436.1"/>
    </source>
</evidence>
<dbReference type="GeneID" id="20530856"/>
<dbReference type="AlphaFoldDB" id="A0A058YZZ5"/>
<sequence>MAGTCHPCHELGVVLSGADRRPARYLTRPAALGSLMLAKRKRAVRWPARWRPGGTLADVATDVEAGPGGPGARGLSGSTAGPSKVRPPGRCVRLAVREMAVEMGRRLDVLYGMLRRHSPGHFFLALVPEAGSGPEGAGEMYLPVEELADLLEVDLGCILPQLVSSAPRRPGSRCMAPHFARHPAWRAWNG</sequence>
<gene>
    <name evidence="2" type="ORF">H696_06131</name>
</gene>
<reference evidence="2" key="1">
    <citation type="submission" date="2013-04" db="EMBL/GenBank/DDBJ databases">
        <title>The Genome Sequence of Fonticula alba ATCC 38817.</title>
        <authorList>
            <consortium name="The Broad Institute Genomics Platform"/>
            <person name="Russ C."/>
            <person name="Cuomo C."/>
            <person name="Burger G."/>
            <person name="Gray M.W."/>
            <person name="Holland P.W.H."/>
            <person name="King N."/>
            <person name="Lang F.B.F."/>
            <person name="Roger A.J."/>
            <person name="Ruiz-Trillo I."/>
            <person name="Brown M."/>
            <person name="Walker B."/>
            <person name="Young S."/>
            <person name="Zeng Q."/>
            <person name="Gargeya S."/>
            <person name="Fitzgerald M."/>
            <person name="Haas B."/>
            <person name="Abouelleil A."/>
            <person name="Allen A.W."/>
            <person name="Alvarado L."/>
            <person name="Arachchi H.M."/>
            <person name="Berlin A.M."/>
            <person name="Chapman S.B."/>
            <person name="Gainer-Dewar J."/>
            <person name="Goldberg J."/>
            <person name="Griggs A."/>
            <person name="Gujja S."/>
            <person name="Hansen M."/>
            <person name="Howarth C."/>
            <person name="Imamovic A."/>
            <person name="Ireland A."/>
            <person name="Larimer J."/>
            <person name="McCowan C."/>
            <person name="Murphy C."/>
            <person name="Pearson M."/>
            <person name="Poon T.W."/>
            <person name="Priest M."/>
            <person name="Roberts A."/>
            <person name="Saif S."/>
            <person name="Shea T."/>
            <person name="Sisk P."/>
            <person name="Sykes S."/>
            <person name="Wortman J."/>
            <person name="Nusbaum C."/>
            <person name="Birren B."/>
        </authorList>
    </citation>
    <scope>NUCLEOTIDE SEQUENCE [LARGE SCALE GENOMIC DNA]</scope>
    <source>
        <strain evidence="2">ATCC 38817</strain>
    </source>
</reference>
<keyword evidence="3" id="KW-1185">Reference proteome</keyword>
<dbReference type="EMBL" id="KB932219">
    <property type="protein sequence ID" value="KCV67436.1"/>
    <property type="molecule type" value="Genomic_DNA"/>
</dbReference>
<proteinExistence type="predicted"/>
<accession>A0A058YZZ5</accession>
<evidence type="ECO:0000256" key="1">
    <source>
        <dbReference type="SAM" id="MobiDB-lite"/>
    </source>
</evidence>
<evidence type="ECO:0000313" key="3">
    <source>
        <dbReference type="Proteomes" id="UP000030693"/>
    </source>
</evidence>
<protein>
    <submittedName>
        <fullName evidence="2">Uncharacterized protein</fullName>
    </submittedName>
</protein>